<evidence type="ECO:0000313" key="2">
    <source>
        <dbReference type="EMBL" id="MBD8505411.1"/>
    </source>
</evidence>
<evidence type="ECO:0000256" key="1">
    <source>
        <dbReference type="SAM" id="Phobius"/>
    </source>
</evidence>
<feature type="transmembrane region" description="Helical" evidence="1">
    <location>
        <begin position="138"/>
        <end position="159"/>
    </location>
</feature>
<dbReference type="AlphaFoldDB" id="A0A927JAA7"/>
<feature type="transmembrane region" description="Helical" evidence="1">
    <location>
        <begin position="99"/>
        <end position="118"/>
    </location>
</feature>
<feature type="transmembrane region" description="Helical" evidence="1">
    <location>
        <begin position="74"/>
        <end position="92"/>
    </location>
</feature>
<dbReference type="EMBL" id="JACYWE010000001">
    <property type="protein sequence ID" value="MBD8505411.1"/>
    <property type="molecule type" value="Genomic_DNA"/>
</dbReference>
<comment type="caution">
    <text evidence="2">The sequence shown here is derived from an EMBL/GenBank/DDBJ whole genome shotgun (WGS) entry which is preliminary data.</text>
</comment>
<evidence type="ECO:0000313" key="3">
    <source>
        <dbReference type="Proteomes" id="UP000642993"/>
    </source>
</evidence>
<protein>
    <submittedName>
        <fullName evidence="2">Uncharacterized protein</fullName>
    </submittedName>
</protein>
<dbReference type="RefSeq" id="WP_192037852.1">
    <property type="nucleotide sequence ID" value="NZ_JACYWE010000001.1"/>
</dbReference>
<reference evidence="2" key="1">
    <citation type="submission" date="2020-09" db="EMBL/GenBank/DDBJ databases">
        <title>Hoyosella lacisalsi sp. nov., a halotolerant actinobacterium isolated from soil of Lake Gudzhirganskoe.</title>
        <authorList>
            <person name="Yang Q."/>
            <person name="Guo P.Y."/>
            <person name="Liu S.W."/>
            <person name="Li F.N."/>
            <person name="Sun C.H."/>
        </authorList>
    </citation>
    <scope>NUCLEOTIDE SEQUENCE</scope>
    <source>
        <strain evidence="2">G463</strain>
    </source>
</reference>
<proteinExistence type="predicted"/>
<keyword evidence="1" id="KW-1133">Transmembrane helix</keyword>
<keyword evidence="1" id="KW-0812">Transmembrane</keyword>
<organism evidence="2 3">
    <name type="scientific">Lolliginicoccus lacisalsi</name>
    <dbReference type="NCBI Taxonomy" id="2742202"/>
    <lineage>
        <taxon>Bacteria</taxon>
        <taxon>Bacillati</taxon>
        <taxon>Actinomycetota</taxon>
        <taxon>Actinomycetes</taxon>
        <taxon>Mycobacteriales</taxon>
        <taxon>Hoyosellaceae</taxon>
        <taxon>Lolliginicoccus</taxon>
    </lineage>
</organism>
<feature type="transmembrane region" description="Helical" evidence="1">
    <location>
        <begin position="26"/>
        <end position="45"/>
    </location>
</feature>
<keyword evidence="1" id="KW-0472">Membrane</keyword>
<gene>
    <name evidence="2" type="ORF">HT102_02765</name>
</gene>
<accession>A0A927JAA7</accession>
<name>A0A927JAA7_9ACTN</name>
<sequence>MPDPADRFAPDAPGTRDGASVEIDPGIFALLAAVLVLVLVGSFALPHTGAANGWDVLVSSEAAREQSVKVMSQLFVWFALVFGAGFSIVSLITRRWAAALIASGGSFVGAVLGMLAVWSRQTPTAADLATASDAGPGAGLILGLVALGALFLTWFSVAVSRAPAAAR</sequence>
<keyword evidence="3" id="KW-1185">Reference proteome</keyword>
<dbReference type="Proteomes" id="UP000642993">
    <property type="component" value="Unassembled WGS sequence"/>
</dbReference>